<name>A0A6L2ZWD2_9LACT</name>
<keyword evidence="1" id="KW-0472">Membrane</keyword>
<accession>A0A6L2ZWD2</accession>
<sequence length="171" mass="20523">MRRIAYLVGFKYTKDIEFEARGFSTEKKAQNYIKRKEKEWSIDFEDWEIKKVILTDYSRYEEYMEVWEGVSLTLKYIMIFLIFLVSYVFSATLLPTHLTLFLFSSGVTWTLMQGIHLAIRLIFFAIDIFDFIKYQTNKDLDLEVFEIQERSLLFQLGEGWKTIKIEGELQE</sequence>
<keyword evidence="1" id="KW-0812">Transmembrane</keyword>
<keyword evidence="1" id="KW-1133">Transmembrane helix</keyword>
<evidence type="ECO:0000313" key="3">
    <source>
        <dbReference type="Proteomes" id="UP000504756"/>
    </source>
</evidence>
<feature type="transmembrane region" description="Helical" evidence="1">
    <location>
        <begin position="74"/>
        <end position="94"/>
    </location>
</feature>
<evidence type="ECO:0000313" key="2">
    <source>
        <dbReference type="EMBL" id="GFO52399.1"/>
    </source>
</evidence>
<reference evidence="2 3" key="1">
    <citation type="submission" date="2020-06" db="EMBL/GenBank/DDBJ databases">
        <title>Draft genome sequence of Lactic acid bacteria from Okinawan-style tofu.</title>
        <authorList>
            <person name="Takara I."/>
            <person name="Ikematsu S."/>
        </authorList>
    </citation>
    <scope>NUCLEOTIDE SEQUENCE [LARGE SCALE GENOMIC DNA]</scope>
    <source>
        <strain evidence="3">lg38</strain>
    </source>
</reference>
<protein>
    <submittedName>
        <fullName evidence="2">Uncharacterized protein</fullName>
    </submittedName>
</protein>
<dbReference type="Proteomes" id="UP000504756">
    <property type="component" value="Unassembled WGS sequence"/>
</dbReference>
<organism evidence="2 3">
    <name type="scientific">Lactococcus garvieae</name>
    <dbReference type="NCBI Taxonomy" id="1363"/>
    <lineage>
        <taxon>Bacteria</taxon>
        <taxon>Bacillati</taxon>
        <taxon>Bacillota</taxon>
        <taxon>Bacilli</taxon>
        <taxon>Lactobacillales</taxon>
        <taxon>Streptococcaceae</taxon>
        <taxon>Lactococcus</taxon>
    </lineage>
</organism>
<dbReference type="EMBL" id="BLXU01000010">
    <property type="protein sequence ID" value="GFO52399.1"/>
    <property type="molecule type" value="Genomic_DNA"/>
</dbReference>
<evidence type="ECO:0000256" key="1">
    <source>
        <dbReference type="SAM" id="Phobius"/>
    </source>
</evidence>
<comment type="caution">
    <text evidence="2">The sequence shown here is derived from an EMBL/GenBank/DDBJ whole genome shotgun (WGS) entry which is preliminary data.</text>
</comment>
<dbReference type="AlphaFoldDB" id="A0A6L2ZWD2"/>
<gene>
    <name evidence="2" type="ORF">ikelab_16740</name>
</gene>
<dbReference type="RefSeq" id="WP_017371050.1">
    <property type="nucleotide sequence ID" value="NZ_BLXU01000010.1"/>
</dbReference>
<proteinExistence type="predicted"/>
<feature type="transmembrane region" description="Helical" evidence="1">
    <location>
        <begin position="114"/>
        <end position="132"/>
    </location>
</feature>